<keyword evidence="3" id="KW-1185">Reference proteome</keyword>
<comment type="caution">
    <text evidence="2">The sequence shown here is derived from an EMBL/GenBank/DDBJ whole genome shotgun (WGS) entry which is preliminary data.</text>
</comment>
<dbReference type="EMBL" id="RRZD01000016">
    <property type="protein sequence ID" value="MBE0401372.1"/>
    <property type="molecule type" value="Genomic_DNA"/>
</dbReference>
<accession>A0ABR9F4G3</accession>
<evidence type="ECO:0000259" key="1">
    <source>
        <dbReference type="Pfam" id="PF13936"/>
    </source>
</evidence>
<evidence type="ECO:0000313" key="3">
    <source>
        <dbReference type="Proteomes" id="UP001645039"/>
    </source>
</evidence>
<sequence length="40" mass="4588">MSYVELSIEERVTLLVGRGQGMNPRQISRILERAPSTRFP</sequence>
<dbReference type="Pfam" id="PF13936">
    <property type="entry name" value="HTH_38"/>
    <property type="match status" value="1"/>
</dbReference>
<protein>
    <submittedName>
        <fullName evidence="2">Helix-turn-helix domain-containing protein</fullName>
    </submittedName>
</protein>
<proteinExistence type="predicted"/>
<dbReference type="InterPro" id="IPR025246">
    <property type="entry name" value="IS30-like_HTH"/>
</dbReference>
<feature type="domain" description="Transposase IS30-like HTH" evidence="1">
    <location>
        <begin position="3"/>
        <end position="37"/>
    </location>
</feature>
<reference evidence="2 3" key="1">
    <citation type="submission" date="2020-07" db="EMBL/GenBank/DDBJ databases">
        <title>Halophilic bacteria isolated from french cheeses.</title>
        <authorList>
            <person name="Kothe C.I."/>
            <person name="Farah-Kraiem B."/>
            <person name="Renault P."/>
            <person name="Dridi B."/>
        </authorList>
    </citation>
    <scope>NUCLEOTIDE SEQUENCE [LARGE SCALE GENOMIC DNA]</scope>
    <source>
        <strain evidence="2 3">FME1</strain>
    </source>
</reference>
<dbReference type="Proteomes" id="UP001645039">
    <property type="component" value="Unassembled WGS sequence"/>
</dbReference>
<organism evidence="2 3">
    <name type="scientific">Halomonas casei</name>
    <dbReference type="NCBI Taxonomy" id="2742613"/>
    <lineage>
        <taxon>Bacteria</taxon>
        <taxon>Pseudomonadati</taxon>
        <taxon>Pseudomonadota</taxon>
        <taxon>Gammaproteobacteria</taxon>
        <taxon>Oceanospirillales</taxon>
        <taxon>Halomonadaceae</taxon>
        <taxon>Halomonas</taxon>
    </lineage>
</organism>
<evidence type="ECO:0000313" key="2">
    <source>
        <dbReference type="EMBL" id="MBE0401372.1"/>
    </source>
</evidence>
<name>A0ABR9F4G3_9GAMM</name>
<gene>
    <name evidence="2" type="ORF">EI168_14885</name>
</gene>
<dbReference type="RefSeq" id="WP_192536192.1">
    <property type="nucleotide sequence ID" value="NZ_RRZD01000016.1"/>
</dbReference>